<dbReference type="EMBL" id="CP051151">
    <property type="protein sequence ID" value="QLY39644.1"/>
    <property type="molecule type" value="Genomic_DNA"/>
</dbReference>
<evidence type="ECO:0000313" key="1">
    <source>
        <dbReference type="EMBL" id="QLY39644.1"/>
    </source>
</evidence>
<gene>
    <name evidence="1" type="ORF">HF295_01710</name>
</gene>
<proteinExistence type="predicted"/>
<dbReference type="Proteomes" id="UP000512167">
    <property type="component" value="Chromosome"/>
</dbReference>
<evidence type="ECO:0000313" key="2">
    <source>
        <dbReference type="Proteomes" id="UP000512167"/>
    </source>
</evidence>
<keyword evidence="2" id="KW-1185">Reference proteome</keyword>
<dbReference type="AlphaFoldDB" id="A0A7L6N565"/>
<dbReference type="PROSITE" id="PS51257">
    <property type="entry name" value="PROKAR_LIPOPROTEIN"/>
    <property type="match status" value="1"/>
</dbReference>
<protein>
    <submittedName>
        <fullName evidence="1">DUF4430 domain-containing protein</fullName>
    </submittedName>
</protein>
<name>A0A7L6N565_9MOLU</name>
<dbReference type="RefSeq" id="WP_312032122.1">
    <property type="nucleotide sequence ID" value="NZ_CP051151.1"/>
</dbReference>
<dbReference type="Gene3D" id="2.170.130.30">
    <property type="match status" value="3"/>
</dbReference>
<dbReference type="KEGG" id="tbk:HF295_01710"/>
<accession>A0A7L6N565</accession>
<reference evidence="1 2" key="1">
    <citation type="submission" date="2020-04" db="EMBL/GenBank/DDBJ databases">
        <authorList>
            <person name="Zheng R.K."/>
            <person name="Sun C.M."/>
        </authorList>
    </citation>
    <scope>NUCLEOTIDE SEQUENCE [LARGE SCALE GENOMIC DNA]</scope>
    <source>
        <strain evidence="2">zrk29</strain>
    </source>
</reference>
<sequence length="633" mass="72724">MKNFKVLLLFVFIFVGFFACSEDLSTDIPSIEVTIGEETHLLEIDDFDGSLLDLIENSSIEVTYESTNYGAMITAIGSLSQDQFHWIGFTKNNETADQGVDTIDFVDGDIFEFTENLSTWSLSLTLNYQDINQDSYIFVFEDTSIYVPKDQMSQFDLIQGEDYHVTLTPTSEDQSIIYASVSEISPIYDGSIDIKIGENISEIFYTNEMKSTMSLMDLIESSPIQLNYIETTYGPMLTQIGEYQQDDFHWIGFMKNNEFASLGLDQIEYSNGDVFEFTENLSTWTQELTMTYDVMEEDHYIFLINDTSVYVEVSQVNDLELISGEEYHLIGSALEEGIEGVQFSITQISPAYDGVVDIILEDETYKLTFTNEMQDQMSLLDLIETYEIDLKYTDTTYGPMVTKIGSLQADDFHWIGFTKNGEFAMEGLDQINYMDADVFTFSENLLFSTNLSAELVSKADDYYVFENQNQAFKVYHEDLPQAYLEDYLHLGFFYRLSGEIDQSHENENVLLVDEINIDYIEDFRELFEIEEGEIFILKFKVTYQVESSEFGIEIFAEDINGLSSTDISNQMKYPSTTNYIFYTIPDGYDLNLDQVYVGKFIYQVNAPSSIPQITLYEFDLYGNPLDQAIYLSE</sequence>
<organism evidence="1 2">
    <name type="scientific">Hujiaoplasma nucleasis</name>
    <dbReference type="NCBI Taxonomy" id="2725268"/>
    <lineage>
        <taxon>Bacteria</taxon>
        <taxon>Bacillati</taxon>
        <taxon>Mycoplasmatota</taxon>
        <taxon>Mollicutes</taxon>
        <taxon>Candidatus Izemoplasmatales</taxon>
        <taxon>Hujiaoplasmataceae</taxon>
        <taxon>Hujiaoplasma</taxon>
    </lineage>
</organism>